<dbReference type="InterPro" id="IPR009683">
    <property type="entry name" value="Extensin-like_C"/>
</dbReference>
<gene>
    <name evidence="2" type="ORF">GT347_07650</name>
</gene>
<evidence type="ECO:0000259" key="1">
    <source>
        <dbReference type="Pfam" id="PF06904"/>
    </source>
</evidence>
<proteinExistence type="predicted"/>
<protein>
    <submittedName>
        <fullName evidence="2">Extensin</fullName>
    </submittedName>
</protein>
<dbReference type="RefSeq" id="WP_160551396.1">
    <property type="nucleotide sequence ID" value="NZ_CP047650.1"/>
</dbReference>
<reference evidence="2 3" key="1">
    <citation type="submission" date="2020-01" db="EMBL/GenBank/DDBJ databases">
        <title>Genome sequencing of strain KACC 21265.</title>
        <authorList>
            <person name="Heo J."/>
            <person name="Kim S.-J."/>
            <person name="Kim J.-S."/>
            <person name="Hong S.-B."/>
            <person name="Kwon S.-W."/>
        </authorList>
    </citation>
    <scope>NUCLEOTIDE SEQUENCE [LARGE SCALE GENOMIC DNA]</scope>
    <source>
        <strain evidence="2 3">KACC 21265</strain>
    </source>
</reference>
<dbReference type="AlphaFoldDB" id="A0A857J423"/>
<feature type="domain" description="Extensin-like C-terminal" evidence="1">
    <location>
        <begin position="67"/>
        <end position="243"/>
    </location>
</feature>
<organism evidence="2 3">
    <name type="scientific">Xylophilus rhododendri</name>
    <dbReference type="NCBI Taxonomy" id="2697032"/>
    <lineage>
        <taxon>Bacteria</taxon>
        <taxon>Pseudomonadati</taxon>
        <taxon>Pseudomonadota</taxon>
        <taxon>Betaproteobacteria</taxon>
        <taxon>Burkholderiales</taxon>
        <taxon>Xylophilus</taxon>
    </lineage>
</organism>
<dbReference type="KEGG" id="xyk:GT347_07650"/>
<dbReference type="Proteomes" id="UP000464787">
    <property type="component" value="Chromosome"/>
</dbReference>
<evidence type="ECO:0000313" key="2">
    <source>
        <dbReference type="EMBL" id="QHI97879.1"/>
    </source>
</evidence>
<evidence type="ECO:0000313" key="3">
    <source>
        <dbReference type="Proteomes" id="UP000464787"/>
    </source>
</evidence>
<accession>A0A857J423</accession>
<sequence>MSTARRIATLILLLAVAALGWCAYLAWQDRLPLPPRWNPLAPLGLAEEPGPLTRYKLSRLADAPPAACYAWLDAAGVKHQPLGDRSETDSCGWQGATRLSAFGSVRLASTAPLACPTVVALALWERHALQPAAIVQFGSPVTGIEHLGSYACRNIYGGAADRRSEHASANALDISAFRLANGRRITVLDPSRKREASPQAPEGLFLREAAQGACPFFSAVLGPGYNAAHRDHLHLDRGPYRVCS</sequence>
<dbReference type="Pfam" id="PF06904">
    <property type="entry name" value="Extensin-like_C"/>
    <property type="match status" value="1"/>
</dbReference>
<keyword evidence="3" id="KW-1185">Reference proteome</keyword>
<dbReference type="EMBL" id="CP047650">
    <property type="protein sequence ID" value="QHI97879.1"/>
    <property type="molecule type" value="Genomic_DNA"/>
</dbReference>
<name>A0A857J423_9BURK</name>